<proteinExistence type="predicted"/>
<reference evidence="2 3" key="1">
    <citation type="submission" date="2023-07" db="EMBL/GenBank/DDBJ databases">
        <title>Comparative genomics of wheat-associated soil bacteria to identify genetic determinants of phenazine resistance.</title>
        <authorList>
            <person name="Mouncey N."/>
        </authorList>
    </citation>
    <scope>NUCLEOTIDE SEQUENCE [LARGE SCALE GENOMIC DNA]</scope>
    <source>
        <strain evidence="2 3">W2I7</strain>
    </source>
</reference>
<evidence type="ECO:0000313" key="3">
    <source>
        <dbReference type="Proteomes" id="UP001239085"/>
    </source>
</evidence>
<dbReference type="Pfam" id="PF01844">
    <property type="entry name" value="HNH"/>
    <property type="match status" value="1"/>
</dbReference>
<dbReference type="InterPro" id="IPR013087">
    <property type="entry name" value="Znf_C2H2_type"/>
</dbReference>
<organism evidence="2 3">
    <name type="scientific">Microbacterium murale</name>
    <dbReference type="NCBI Taxonomy" id="1081040"/>
    <lineage>
        <taxon>Bacteria</taxon>
        <taxon>Bacillati</taxon>
        <taxon>Actinomycetota</taxon>
        <taxon>Actinomycetes</taxon>
        <taxon>Micrococcales</taxon>
        <taxon>Microbacteriaceae</taxon>
        <taxon>Microbacterium</taxon>
    </lineage>
</organism>
<sequence length="95" mass="10681">MSTHSSKGAAWRRFRVEILNRDGWTCQACGNELIEGHAQREHQPTVDHIVPKAKDGRDEHSNAVAMCMRCNGLKGDKSAPPRIDWINTDWLARGS</sequence>
<evidence type="ECO:0000259" key="1">
    <source>
        <dbReference type="PROSITE" id="PS00028"/>
    </source>
</evidence>
<dbReference type="SMART" id="SM00507">
    <property type="entry name" value="HNHc"/>
    <property type="match status" value="1"/>
</dbReference>
<accession>A0ABU0PEB7</accession>
<dbReference type="RefSeq" id="WP_307364126.1">
    <property type="nucleotide sequence ID" value="NZ_JAUSXK010000001.1"/>
</dbReference>
<dbReference type="Gene3D" id="1.10.30.50">
    <property type="match status" value="1"/>
</dbReference>
<dbReference type="InterPro" id="IPR002711">
    <property type="entry name" value="HNH"/>
</dbReference>
<gene>
    <name evidence="2" type="ORF">QFZ46_003815</name>
</gene>
<dbReference type="EMBL" id="JAUSXK010000001">
    <property type="protein sequence ID" value="MDQ0645655.1"/>
    <property type="molecule type" value="Genomic_DNA"/>
</dbReference>
<name>A0ABU0PEB7_9MICO</name>
<keyword evidence="3" id="KW-1185">Reference proteome</keyword>
<dbReference type="InterPro" id="IPR052892">
    <property type="entry name" value="NA-targeting_endonuclease"/>
</dbReference>
<protein>
    <submittedName>
        <fullName evidence="2">5-methylcytosine-specific restriction endonuclease McrA</fullName>
    </submittedName>
</protein>
<comment type="caution">
    <text evidence="2">The sequence shown here is derived from an EMBL/GenBank/DDBJ whole genome shotgun (WGS) entry which is preliminary data.</text>
</comment>
<dbReference type="CDD" id="cd00085">
    <property type="entry name" value="HNHc"/>
    <property type="match status" value="1"/>
</dbReference>
<feature type="domain" description="C2H2-type" evidence="1">
    <location>
        <begin position="26"/>
        <end position="48"/>
    </location>
</feature>
<dbReference type="PANTHER" id="PTHR33877">
    <property type="entry name" value="SLL1193 PROTEIN"/>
    <property type="match status" value="1"/>
</dbReference>
<dbReference type="GO" id="GO:0004519">
    <property type="term" value="F:endonuclease activity"/>
    <property type="evidence" value="ECO:0007669"/>
    <property type="project" value="UniProtKB-KW"/>
</dbReference>
<keyword evidence="2" id="KW-0378">Hydrolase</keyword>
<keyword evidence="2" id="KW-0540">Nuclease</keyword>
<dbReference type="PROSITE" id="PS00028">
    <property type="entry name" value="ZINC_FINGER_C2H2_1"/>
    <property type="match status" value="1"/>
</dbReference>
<keyword evidence="2" id="KW-0255">Endonuclease</keyword>
<dbReference type="PANTHER" id="PTHR33877:SF2">
    <property type="entry name" value="OS07G0170200 PROTEIN"/>
    <property type="match status" value="1"/>
</dbReference>
<evidence type="ECO:0000313" key="2">
    <source>
        <dbReference type="EMBL" id="MDQ0645655.1"/>
    </source>
</evidence>
<dbReference type="InterPro" id="IPR003615">
    <property type="entry name" value="HNH_nuc"/>
</dbReference>
<dbReference type="Proteomes" id="UP001239085">
    <property type="component" value="Unassembled WGS sequence"/>
</dbReference>